<dbReference type="Pfam" id="PF01194">
    <property type="entry name" value="RNA_pol_N"/>
    <property type="match status" value="1"/>
</dbReference>
<dbReference type="InterPro" id="IPR023580">
    <property type="entry name" value="RNA_pol_su_RPB10"/>
</dbReference>
<accession>A0A015LDU5</accession>
<evidence type="ECO:0000256" key="1">
    <source>
        <dbReference type="ARBA" id="ARBA00020813"/>
    </source>
</evidence>
<name>A0A015LDU5_RHIIW</name>
<keyword evidence="8" id="KW-1185">Reference proteome</keyword>
<dbReference type="GO" id="GO:0042797">
    <property type="term" value="P:tRNA transcription by RNA polymerase III"/>
    <property type="evidence" value="ECO:0007669"/>
    <property type="project" value="TreeGrafter"/>
</dbReference>
<dbReference type="EMBL" id="JEMT01016511">
    <property type="protein sequence ID" value="EXX70691.1"/>
    <property type="molecule type" value="Genomic_DNA"/>
</dbReference>
<evidence type="ECO:0000256" key="5">
    <source>
        <dbReference type="ARBA" id="ARBA00023163"/>
    </source>
</evidence>
<dbReference type="GO" id="GO:0005665">
    <property type="term" value="C:RNA polymerase II, core complex"/>
    <property type="evidence" value="ECO:0007669"/>
    <property type="project" value="TreeGrafter"/>
</dbReference>
<dbReference type="GO" id="GO:0006360">
    <property type="term" value="P:transcription by RNA polymerase I"/>
    <property type="evidence" value="ECO:0007669"/>
    <property type="project" value="TreeGrafter"/>
</dbReference>
<sequence length="89" mass="10337">MIIPVRCFSCGKVIGNKWELYQTMLENDYTEGYCCRRMILTHTDLISKLLQYNPQERSREQFRAQFRQQPSQIIAIRPAAGSATPARPT</sequence>
<gene>
    <name evidence="7" type="ORF">RirG_085250</name>
</gene>
<proteinExistence type="inferred from homology"/>
<dbReference type="GO" id="GO:0005736">
    <property type="term" value="C:RNA polymerase I complex"/>
    <property type="evidence" value="ECO:0007669"/>
    <property type="project" value="TreeGrafter"/>
</dbReference>
<keyword evidence="3" id="KW-0479">Metal-binding</keyword>
<evidence type="ECO:0000256" key="6">
    <source>
        <dbReference type="ARBA" id="ARBA00025720"/>
    </source>
</evidence>
<dbReference type="Proteomes" id="UP000022910">
    <property type="component" value="Unassembled WGS sequence"/>
</dbReference>
<keyword evidence="4" id="KW-0862">Zinc</keyword>
<dbReference type="PANTHER" id="PTHR23431:SF3">
    <property type="entry name" value="DNA-DIRECTED RNA POLYMERASES I, II, AND III SUBUNIT RPABC5"/>
    <property type="match status" value="1"/>
</dbReference>
<keyword evidence="2" id="KW-0240">DNA-directed RNA polymerase</keyword>
<dbReference type="GO" id="GO:0003899">
    <property type="term" value="F:DNA-directed RNA polymerase activity"/>
    <property type="evidence" value="ECO:0007669"/>
    <property type="project" value="InterPro"/>
</dbReference>
<reference evidence="7 8" key="1">
    <citation type="submission" date="2014-02" db="EMBL/GenBank/DDBJ databases">
        <title>Single nucleus genome sequencing reveals high similarity among nuclei of an endomycorrhizal fungus.</title>
        <authorList>
            <person name="Lin K."/>
            <person name="Geurts R."/>
            <person name="Zhang Z."/>
            <person name="Limpens E."/>
            <person name="Saunders D.G."/>
            <person name="Mu D."/>
            <person name="Pang E."/>
            <person name="Cao H."/>
            <person name="Cha H."/>
            <person name="Lin T."/>
            <person name="Zhou Q."/>
            <person name="Shang Y."/>
            <person name="Li Y."/>
            <person name="Ivanov S."/>
            <person name="Sharma T."/>
            <person name="Velzen R.V."/>
            <person name="Ruijter N.D."/>
            <person name="Aanen D.K."/>
            <person name="Win J."/>
            <person name="Kamoun S."/>
            <person name="Bisseling T."/>
            <person name="Huang S."/>
        </authorList>
    </citation>
    <scope>NUCLEOTIDE SEQUENCE [LARGE SCALE GENOMIC DNA]</scope>
    <source>
        <strain evidence="8">DAOM197198w</strain>
    </source>
</reference>
<comment type="caution">
    <text evidence="7">The sequence shown here is derived from an EMBL/GenBank/DDBJ whole genome shotgun (WGS) entry which is preliminary data.</text>
</comment>
<keyword evidence="5" id="KW-0804">Transcription</keyword>
<dbReference type="PROSITE" id="PS01112">
    <property type="entry name" value="RNA_POL_N_8KD"/>
    <property type="match status" value="1"/>
</dbReference>
<dbReference type="GO" id="GO:0006366">
    <property type="term" value="P:transcription by RNA polymerase II"/>
    <property type="evidence" value="ECO:0007669"/>
    <property type="project" value="TreeGrafter"/>
</dbReference>
<comment type="similarity">
    <text evidence="6">Belongs to the archaeal Rpo10/eukaryotic RPB10 RNA polymerase subunit family.</text>
</comment>
<dbReference type="Gene3D" id="1.10.10.60">
    <property type="entry name" value="Homeodomain-like"/>
    <property type="match status" value="1"/>
</dbReference>
<dbReference type="GO" id="GO:0003677">
    <property type="term" value="F:DNA binding"/>
    <property type="evidence" value="ECO:0007669"/>
    <property type="project" value="InterPro"/>
</dbReference>
<dbReference type="AlphaFoldDB" id="A0A015LDU5"/>
<evidence type="ECO:0000313" key="8">
    <source>
        <dbReference type="Proteomes" id="UP000022910"/>
    </source>
</evidence>
<dbReference type="GO" id="GO:0005666">
    <property type="term" value="C:RNA polymerase III complex"/>
    <property type="evidence" value="ECO:0007669"/>
    <property type="project" value="TreeGrafter"/>
</dbReference>
<evidence type="ECO:0000256" key="4">
    <source>
        <dbReference type="ARBA" id="ARBA00022833"/>
    </source>
</evidence>
<dbReference type="InterPro" id="IPR020789">
    <property type="entry name" value="RNA_pol_suN_Zn-BS"/>
</dbReference>
<dbReference type="GO" id="GO:0008270">
    <property type="term" value="F:zinc ion binding"/>
    <property type="evidence" value="ECO:0007669"/>
    <property type="project" value="InterPro"/>
</dbReference>
<protein>
    <recommendedName>
        <fullName evidence="1">DNA-directed RNA polymerases I, II, and III subunit RPABC5</fullName>
    </recommendedName>
</protein>
<dbReference type="SUPFAM" id="SSF46924">
    <property type="entry name" value="RNA polymerase subunit RPB10"/>
    <property type="match status" value="1"/>
</dbReference>
<dbReference type="PANTHER" id="PTHR23431">
    <property type="entry name" value="DNA-DIRECTED RNA POLYMERASES I, II, AND III SUBUNIT RPABC5 FAMILY MEMBER"/>
    <property type="match status" value="1"/>
</dbReference>
<evidence type="ECO:0000313" key="7">
    <source>
        <dbReference type="EMBL" id="EXX70691.1"/>
    </source>
</evidence>
<dbReference type="InterPro" id="IPR000268">
    <property type="entry name" value="RPABC5/Rpb10"/>
</dbReference>
<organism evidence="7 8">
    <name type="scientific">Rhizophagus irregularis (strain DAOM 197198w)</name>
    <name type="common">Glomus intraradices</name>
    <dbReference type="NCBI Taxonomy" id="1432141"/>
    <lineage>
        <taxon>Eukaryota</taxon>
        <taxon>Fungi</taxon>
        <taxon>Fungi incertae sedis</taxon>
        <taxon>Mucoromycota</taxon>
        <taxon>Glomeromycotina</taxon>
        <taxon>Glomeromycetes</taxon>
        <taxon>Glomerales</taxon>
        <taxon>Glomeraceae</taxon>
        <taxon>Rhizophagus</taxon>
    </lineage>
</organism>
<evidence type="ECO:0000256" key="3">
    <source>
        <dbReference type="ARBA" id="ARBA00022723"/>
    </source>
</evidence>
<evidence type="ECO:0000256" key="2">
    <source>
        <dbReference type="ARBA" id="ARBA00022478"/>
    </source>
</evidence>